<keyword evidence="3" id="KW-1185">Reference proteome</keyword>
<dbReference type="RefSeq" id="WP_377867683.1">
    <property type="nucleotide sequence ID" value="NZ_JBHMAY010000001.1"/>
</dbReference>
<evidence type="ECO:0000313" key="3">
    <source>
        <dbReference type="Proteomes" id="UP001595764"/>
    </source>
</evidence>
<organism evidence="2 3">
    <name type="scientific">Amycolatopsis halotolerans</name>
    <dbReference type="NCBI Taxonomy" id="330083"/>
    <lineage>
        <taxon>Bacteria</taxon>
        <taxon>Bacillati</taxon>
        <taxon>Actinomycetota</taxon>
        <taxon>Actinomycetes</taxon>
        <taxon>Pseudonocardiales</taxon>
        <taxon>Pseudonocardiaceae</taxon>
        <taxon>Amycolatopsis</taxon>
    </lineage>
</organism>
<name>A0ABV7Q8R2_9PSEU</name>
<protein>
    <submittedName>
        <fullName evidence="2">MBL fold metallo-hydrolase</fullName>
    </submittedName>
</protein>
<sequence length="208" mass="21894">MHITHLGHACVLVDTGSARLLIDPGVMSDLDGVDSVDAVLLTHKHPDHVDPEKVRAVLATSPRAVLAAPADIGEAMSGLPEHRSAEPGRTLKFGDTVVDVVGGRHAPVHETIPSCANLGYLIDGGAFFHPGDSFHEPAVEVGVLAVAIDGPWLKIAESIDYVRRVAPRVAIPIHEGETLDPAKYVGMLSNAVGGGVVRRLERGSATRL</sequence>
<dbReference type="SMART" id="SM00849">
    <property type="entry name" value="Lactamase_B"/>
    <property type="match status" value="1"/>
</dbReference>
<dbReference type="PANTHER" id="PTHR43546:SF3">
    <property type="entry name" value="UPF0173 METAL-DEPENDENT HYDROLASE MJ1163"/>
    <property type="match status" value="1"/>
</dbReference>
<proteinExistence type="predicted"/>
<gene>
    <name evidence="2" type="ORF">ACFORO_05795</name>
</gene>
<dbReference type="PANTHER" id="PTHR43546">
    <property type="entry name" value="UPF0173 METAL-DEPENDENT HYDROLASE MJ1163-RELATED"/>
    <property type="match status" value="1"/>
</dbReference>
<dbReference type="InterPro" id="IPR050114">
    <property type="entry name" value="UPF0173_UPF0282_UlaG_hydrolase"/>
</dbReference>
<dbReference type="SUPFAM" id="SSF56281">
    <property type="entry name" value="Metallo-hydrolase/oxidoreductase"/>
    <property type="match status" value="1"/>
</dbReference>
<dbReference type="InterPro" id="IPR036866">
    <property type="entry name" value="RibonucZ/Hydroxyglut_hydro"/>
</dbReference>
<dbReference type="Pfam" id="PF13483">
    <property type="entry name" value="Lactamase_B_3"/>
    <property type="match status" value="1"/>
</dbReference>
<dbReference type="InterPro" id="IPR001279">
    <property type="entry name" value="Metallo-B-lactamas"/>
</dbReference>
<dbReference type="Gene3D" id="3.60.15.10">
    <property type="entry name" value="Ribonuclease Z/Hydroxyacylglutathione hydrolase-like"/>
    <property type="match status" value="1"/>
</dbReference>
<comment type="caution">
    <text evidence="2">The sequence shown here is derived from an EMBL/GenBank/DDBJ whole genome shotgun (WGS) entry which is preliminary data.</text>
</comment>
<dbReference type="EMBL" id="JBHRWI010000006">
    <property type="protein sequence ID" value="MFC3509667.1"/>
    <property type="molecule type" value="Genomic_DNA"/>
</dbReference>
<feature type="domain" description="Metallo-beta-lactamase" evidence="1">
    <location>
        <begin position="7"/>
        <end position="174"/>
    </location>
</feature>
<evidence type="ECO:0000313" key="2">
    <source>
        <dbReference type="EMBL" id="MFC3509667.1"/>
    </source>
</evidence>
<dbReference type="Proteomes" id="UP001595764">
    <property type="component" value="Unassembled WGS sequence"/>
</dbReference>
<accession>A0ABV7Q8R2</accession>
<evidence type="ECO:0000259" key="1">
    <source>
        <dbReference type="SMART" id="SM00849"/>
    </source>
</evidence>
<reference evidence="3" key="1">
    <citation type="journal article" date="2019" name="Int. J. Syst. Evol. Microbiol.">
        <title>The Global Catalogue of Microorganisms (GCM) 10K type strain sequencing project: providing services to taxonomists for standard genome sequencing and annotation.</title>
        <authorList>
            <consortium name="The Broad Institute Genomics Platform"/>
            <consortium name="The Broad Institute Genome Sequencing Center for Infectious Disease"/>
            <person name="Wu L."/>
            <person name="Ma J."/>
        </authorList>
    </citation>
    <scope>NUCLEOTIDE SEQUENCE [LARGE SCALE GENOMIC DNA]</scope>
    <source>
        <strain evidence="3">CGMCC 4.7682</strain>
    </source>
</reference>